<dbReference type="InterPro" id="IPR000719">
    <property type="entry name" value="Prot_kinase_dom"/>
</dbReference>
<dbReference type="Proteomes" id="UP000663824">
    <property type="component" value="Unassembled WGS sequence"/>
</dbReference>
<dbReference type="PROSITE" id="PS50011">
    <property type="entry name" value="PROTEIN_KINASE_DOM"/>
    <property type="match status" value="1"/>
</dbReference>
<dbReference type="EMBL" id="CAJOBI010000844">
    <property type="protein sequence ID" value="CAF3848225.1"/>
    <property type="molecule type" value="Genomic_DNA"/>
</dbReference>
<gene>
    <name evidence="8" type="ORF">MBJ925_LOCUS24052</name>
    <name evidence="9" type="ORF">SMN809_LOCUS3864</name>
</gene>
<keyword evidence="5 6" id="KW-0067">ATP-binding</keyword>
<organism evidence="8 10">
    <name type="scientific">Rotaria magnacalcarata</name>
    <dbReference type="NCBI Taxonomy" id="392030"/>
    <lineage>
        <taxon>Eukaryota</taxon>
        <taxon>Metazoa</taxon>
        <taxon>Spiralia</taxon>
        <taxon>Gnathifera</taxon>
        <taxon>Rotifera</taxon>
        <taxon>Eurotatoria</taxon>
        <taxon>Bdelloidea</taxon>
        <taxon>Philodinida</taxon>
        <taxon>Philodinidae</taxon>
        <taxon>Rotaria</taxon>
    </lineage>
</organism>
<dbReference type="InterPro" id="IPR008266">
    <property type="entry name" value="Tyr_kinase_AS"/>
</dbReference>
<evidence type="ECO:0000313" key="8">
    <source>
        <dbReference type="EMBL" id="CAF2110445.1"/>
    </source>
</evidence>
<evidence type="ECO:0000256" key="2">
    <source>
        <dbReference type="ARBA" id="ARBA00022679"/>
    </source>
</evidence>
<dbReference type="PROSITE" id="PS00107">
    <property type="entry name" value="PROTEIN_KINASE_ATP"/>
    <property type="match status" value="1"/>
</dbReference>
<dbReference type="InterPro" id="IPR011009">
    <property type="entry name" value="Kinase-like_dom_sf"/>
</dbReference>
<proteinExistence type="predicted"/>
<feature type="domain" description="Protein kinase" evidence="7">
    <location>
        <begin position="347"/>
        <end position="638"/>
    </location>
</feature>
<accession>A0A816U827</accession>
<name>A0A816U827_9BILA</name>
<dbReference type="Gene3D" id="3.30.200.20">
    <property type="entry name" value="Phosphorylase Kinase, domain 1"/>
    <property type="match status" value="1"/>
</dbReference>
<evidence type="ECO:0000256" key="4">
    <source>
        <dbReference type="ARBA" id="ARBA00022777"/>
    </source>
</evidence>
<feature type="binding site" evidence="6">
    <location>
        <position position="382"/>
    </location>
    <ligand>
        <name>ATP</name>
        <dbReference type="ChEBI" id="CHEBI:30616"/>
    </ligand>
</feature>
<dbReference type="AlphaFoldDB" id="A0A816U827"/>
<keyword evidence="2" id="KW-0808">Transferase</keyword>
<dbReference type="PROSITE" id="PS00109">
    <property type="entry name" value="PROTEIN_KINASE_TYR"/>
    <property type="match status" value="1"/>
</dbReference>
<evidence type="ECO:0000256" key="3">
    <source>
        <dbReference type="ARBA" id="ARBA00022741"/>
    </source>
</evidence>
<evidence type="ECO:0000256" key="1">
    <source>
        <dbReference type="ARBA" id="ARBA00022527"/>
    </source>
</evidence>
<keyword evidence="1" id="KW-0723">Serine/threonine-protein kinase</keyword>
<sequence>MAANADDENVPNEFRLQLLMNKQKLEYKLEKRKQMQEIKYKHELEAQKLIEETKRQREIEETKRQLQYEIEETKRKKLKVEFDSSSLKKSRMLLIDHADFYTIHVGNNLKRFDINDLLKDNDYFNDNTLTYIQDSLNNSACHGKTTENLIQAAFYILIVDLLNTFSNATSLKCLNTSSSGYLQDKFRPDCTFIYKNIHIDIKTQKQILEDFVVLIGDLKAPDVRLTDRAAMGQILQYLKVLLDVQQRQKIYGFLCNFKHLKYFYVEKLSSNSYEYFQSQELELFISMSDASSSSTGRSGKKIRSTENLIINTDSWKILGKFLTMNYKFYEYRRLNIDPSDDFVSGQYMITKRLGNGLTSTVYLLEKIKRKSSVKTLSCYVIKILTNNSYAKYFSAEMKITKQLKKFNNSKKFNLYFQDIVYSLSSEKYLFFKKELQLLESLSLEQSKQLIESLSLEQSKQLIDVVHLGLFKVSYLYNCRVIHRDIRLQNVMLDYDTNHIKLIDFGCEITYDIDDKAGSIEIIGTTIYAGLKLLDLLSCTQIRRRVYQVYEYERTFDLQCALNVIMSMGNDDIKDKIYSIEILEDLHKKQSKILRLWQDTQRMNKHYSKLLNSIKDLYTSYESSTFDVLKDEIEQLFDQ</sequence>
<keyword evidence="3 6" id="KW-0547">Nucleotide-binding</keyword>
<evidence type="ECO:0000313" key="9">
    <source>
        <dbReference type="EMBL" id="CAF3848225.1"/>
    </source>
</evidence>
<comment type="caution">
    <text evidence="8">The sequence shown here is derived from an EMBL/GenBank/DDBJ whole genome shotgun (WGS) entry which is preliminary data.</text>
</comment>
<dbReference type="PANTHER" id="PTHR24351">
    <property type="entry name" value="RIBOSOMAL PROTEIN S6 KINASE"/>
    <property type="match status" value="1"/>
</dbReference>
<dbReference type="EMBL" id="CAJNRE010012467">
    <property type="protein sequence ID" value="CAF2110445.1"/>
    <property type="molecule type" value="Genomic_DNA"/>
</dbReference>
<protein>
    <recommendedName>
        <fullName evidence="7">Protein kinase domain-containing protein</fullName>
    </recommendedName>
</protein>
<dbReference type="Proteomes" id="UP000676336">
    <property type="component" value="Unassembled WGS sequence"/>
</dbReference>
<reference evidence="8" key="1">
    <citation type="submission" date="2021-02" db="EMBL/GenBank/DDBJ databases">
        <authorList>
            <person name="Nowell W R."/>
        </authorList>
    </citation>
    <scope>NUCLEOTIDE SEQUENCE</scope>
</reference>
<dbReference type="InterPro" id="IPR017441">
    <property type="entry name" value="Protein_kinase_ATP_BS"/>
</dbReference>
<evidence type="ECO:0000313" key="10">
    <source>
        <dbReference type="Proteomes" id="UP000663824"/>
    </source>
</evidence>
<dbReference type="Gene3D" id="1.10.510.10">
    <property type="entry name" value="Transferase(Phosphotransferase) domain 1"/>
    <property type="match status" value="1"/>
</dbReference>
<evidence type="ECO:0000256" key="5">
    <source>
        <dbReference type="ARBA" id="ARBA00022840"/>
    </source>
</evidence>
<dbReference type="GO" id="GO:0005524">
    <property type="term" value="F:ATP binding"/>
    <property type="evidence" value="ECO:0007669"/>
    <property type="project" value="UniProtKB-UniRule"/>
</dbReference>
<evidence type="ECO:0000256" key="6">
    <source>
        <dbReference type="PROSITE-ProRule" id="PRU10141"/>
    </source>
</evidence>
<dbReference type="GO" id="GO:0004674">
    <property type="term" value="F:protein serine/threonine kinase activity"/>
    <property type="evidence" value="ECO:0007669"/>
    <property type="project" value="UniProtKB-KW"/>
</dbReference>
<keyword evidence="4" id="KW-0418">Kinase</keyword>
<dbReference type="SMART" id="SM00220">
    <property type="entry name" value="S_TKc"/>
    <property type="match status" value="1"/>
</dbReference>
<dbReference type="SUPFAM" id="SSF56112">
    <property type="entry name" value="Protein kinase-like (PK-like)"/>
    <property type="match status" value="1"/>
</dbReference>
<dbReference type="Pfam" id="PF00069">
    <property type="entry name" value="Pkinase"/>
    <property type="match status" value="1"/>
</dbReference>
<evidence type="ECO:0000259" key="7">
    <source>
        <dbReference type="PROSITE" id="PS50011"/>
    </source>
</evidence>